<sequence length="220" mass="25027">MATRSQTPTRSNKSPTKITHKKSQVHTEPLQNQSQVIPLVQSGTAQRTSLIEHHNISDAKKSIRTENGFEYQLIPVEIQKEAEIGLVIGHIEGEPWVFIDEILPNGMIDMHGILTEGDYLIQAGIYSLADIDIKKALLLIERAYDEGRNSLSFIAARQQKPNVKSLQVNQSQDKKKPFEKIDRRESRARSFVEYENEEEEEPEPEADDSNENADENTTKF</sequence>
<protein>
    <recommendedName>
        <fullName evidence="2">PDZ domain-containing protein</fullName>
    </recommendedName>
</protein>
<accession>A0A813VFV0</accession>
<dbReference type="EMBL" id="CAJNOL010000220">
    <property type="protein sequence ID" value="CAF0941865.1"/>
    <property type="molecule type" value="Genomic_DNA"/>
</dbReference>
<dbReference type="InterPro" id="IPR036034">
    <property type="entry name" value="PDZ_sf"/>
</dbReference>
<feature type="region of interest" description="Disordered" evidence="1">
    <location>
        <begin position="1"/>
        <end position="33"/>
    </location>
</feature>
<evidence type="ECO:0000313" key="3">
    <source>
        <dbReference type="EMBL" id="CAF0844914.1"/>
    </source>
</evidence>
<feature type="region of interest" description="Disordered" evidence="1">
    <location>
        <begin position="164"/>
        <end position="220"/>
    </location>
</feature>
<organism evidence="3 5">
    <name type="scientific">Rotaria sordida</name>
    <dbReference type="NCBI Taxonomy" id="392033"/>
    <lineage>
        <taxon>Eukaryota</taxon>
        <taxon>Metazoa</taxon>
        <taxon>Spiralia</taxon>
        <taxon>Gnathifera</taxon>
        <taxon>Rotifera</taxon>
        <taxon>Eurotatoria</taxon>
        <taxon>Bdelloidea</taxon>
        <taxon>Philodinida</taxon>
        <taxon>Philodinidae</taxon>
        <taxon>Rotaria</taxon>
    </lineage>
</organism>
<dbReference type="EMBL" id="CAJNOH010000077">
    <property type="protein sequence ID" value="CAF0844914.1"/>
    <property type="molecule type" value="Genomic_DNA"/>
</dbReference>
<gene>
    <name evidence="4" type="ORF">JXQ802_LOCUS11205</name>
    <name evidence="3" type="ORF">PYM288_LOCUS6761</name>
</gene>
<dbReference type="Proteomes" id="UP000663870">
    <property type="component" value="Unassembled WGS sequence"/>
</dbReference>
<feature type="domain" description="PDZ" evidence="2">
    <location>
        <begin position="73"/>
        <end position="143"/>
    </location>
</feature>
<dbReference type="Gene3D" id="2.30.42.10">
    <property type="match status" value="1"/>
</dbReference>
<evidence type="ECO:0000256" key="1">
    <source>
        <dbReference type="SAM" id="MobiDB-lite"/>
    </source>
</evidence>
<feature type="compositionally biased region" description="Polar residues" evidence="1">
    <location>
        <begin position="1"/>
        <end position="17"/>
    </location>
</feature>
<dbReference type="CDD" id="cd00136">
    <property type="entry name" value="PDZ_canonical"/>
    <property type="match status" value="1"/>
</dbReference>
<feature type="compositionally biased region" description="Basic and acidic residues" evidence="1">
    <location>
        <begin position="172"/>
        <end position="192"/>
    </location>
</feature>
<name>A0A813VFV0_9BILA</name>
<evidence type="ECO:0000313" key="6">
    <source>
        <dbReference type="Proteomes" id="UP000663870"/>
    </source>
</evidence>
<dbReference type="Proteomes" id="UP000663854">
    <property type="component" value="Unassembled WGS sequence"/>
</dbReference>
<proteinExistence type="predicted"/>
<keyword evidence="6" id="KW-1185">Reference proteome</keyword>
<reference evidence="3" key="1">
    <citation type="submission" date="2021-02" db="EMBL/GenBank/DDBJ databases">
        <authorList>
            <person name="Nowell W R."/>
        </authorList>
    </citation>
    <scope>NUCLEOTIDE SEQUENCE</scope>
</reference>
<dbReference type="AlphaFoldDB" id="A0A813VFV0"/>
<dbReference type="InterPro" id="IPR001478">
    <property type="entry name" value="PDZ"/>
</dbReference>
<feature type="compositionally biased region" description="Acidic residues" evidence="1">
    <location>
        <begin position="194"/>
        <end position="214"/>
    </location>
</feature>
<evidence type="ECO:0000313" key="4">
    <source>
        <dbReference type="EMBL" id="CAF0941865.1"/>
    </source>
</evidence>
<dbReference type="PROSITE" id="PS50106">
    <property type="entry name" value="PDZ"/>
    <property type="match status" value="1"/>
</dbReference>
<comment type="caution">
    <text evidence="3">The sequence shown here is derived from an EMBL/GenBank/DDBJ whole genome shotgun (WGS) entry which is preliminary data.</text>
</comment>
<dbReference type="SUPFAM" id="SSF50156">
    <property type="entry name" value="PDZ domain-like"/>
    <property type="match status" value="1"/>
</dbReference>
<evidence type="ECO:0000259" key="2">
    <source>
        <dbReference type="PROSITE" id="PS50106"/>
    </source>
</evidence>
<evidence type="ECO:0000313" key="5">
    <source>
        <dbReference type="Proteomes" id="UP000663854"/>
    </source>
</evidence>